<dbReference type="EMBL" id="JBHTKZ010000001">
    <property type="protein sequence ID" value="MFD1179798.1"/>
    <property type="molecule type" value="Genomic_DNA"/>
</dbReference>
<dbReference type="Pfam" id="PF08863">
    <property type="entry name" value="YolD"/>
    <property type="match status" value="1"/>
</dbReference>
<reference evidence="2" key="1">
    <citation type="journal article" date="2019" name="Int. J. Syst. Evol. Microbiol.">
        <title>The Global Catalogue of Microorganisms (GCM) 10K type strain sequencing project: providing services to taxonomists for standard genome sequencing and annotation.</title>
        <authorList>
            <consortium name="The Broad Institute Genomics Platform"/>
            <consortium name="The Broad Institute Genome Sequencing Center for Infectious Disease"/>
            <person name="Wu L."/>
            <person name="Ma J."/>
        </authorList>
    </citation>
    <scope>NUCLEOTIDE SEQUENCE [LARGE SCALE GENOMIC DNA]</scope>
    <source>
        <strain evidence="2">CCUG 48216</strain>
    </source>
</reference>
<dbReference type="InterPro" id="IPR014962">
    <property type="entry name" value="YolD"/>
</dbReference>
<dbReference type="RefSeq" id="WP_240269844.1">
    <property type="nucleotide sequence ID" value="NZ_JAKSXN010000033.1"/>
</dbReference>
<protein>
    <submittedName>
        <fullName evidence="1">YolD-like family protein</fullName>
    </submittedName>
</protein>
<evidence type="ECO:0000313" key="2">
    <source>
        <dbReference type="Proteomes" id="UP001597211"/>
    </source>
</evidence>
<dbReference type="Proteomes" id="UP001597211">
    <property type="component" value="Unassembled WGS sequence"/>
</dbReference>
<proteinExistence type="predicted"/>
<comment type="caution">
    <text evidence="1">The sequence shown here is derived from an EMBL/GenBank/DDBJ whole genome shotgun (WGS) entry which is preliminary data.</text>
</comment>
<organism evidence="1 2">
    <name type="scientific">Paenibacillus timonensis</name>
    <dbReference type="NCBI Taxonomy" id="225915"/>
    <lineage>
        <taxon>Bacteria</taxon>
        <taxon>Bacillati</taxon>
        <taxon>Bacillota</taxon>
        <taxon>Bacilli</taxon>
        <taxon>Bacillales</taxon>
        <taxon>Paenibacillaceae</taxon>
        <taxon>Paenibacillus</taxon>
    </lineage>
</organism>
<evidence type="ECO:0000313" key="1">
    <source>
        <dbReference type="EMBL" id="MFD1179798.1"/>
    </source>
</evidence>
<name>A0ABW3S5F8_9BACL</name>
<accession>A0ABW3S5F8</accession>
<sequence>MKGKLYGNGLWESSRMMLPEHKEAILRSNRSQERKERSVLDEQELERISLVLTSSLRTERPVRLRLFGEWQGREVLGTVTRVDPGRRRACLQTEAGPEWIAFADIVGAEAD</sequence>
<gene>
    <name evidence="1" type="ORF">ACFQ2Z_00380</name>
</gene>
<keyword evidence="2" id="KW-1185">Reference proteome</keyword>